<reference evidence="2" key="2">
    <citation type="submission" date="2018-05" db="EMBL/GenBank/DDBJ databases">
        <title>OmerRS3 (Oryza meridionalis Reference Sequence Version 3).</title>
        <authorList>
            <person name="Zhang J."/>
            <person name="Kudrna D."/>
            <person name="Lee S."/>
            <person name="Talag J."/>
            <person name="Welchert J."/>
            <person name="Wing R.A."/>
        </authorList>
    </citation>
    <scope>NUCLEOTIDE SEQUENCE [LARGE SCALE GENOMIC DNA]</scope>
    <source>
        <strain evidence="2">cv. OR44</strain>
    </source>
</reference>
<feature type="compositionally biased region" description="Polar residues" evidence="1">
    <location>
        <begin position="21"/>
        <end position="34"/>
    </location>
</feature>
<organism evidence="2">
    <name type="scientific">Oryza meridionalis</name>
    <dbReference type="NCBI Taxonomy" id="40149"/>
    <lineage>
        <taxon>Eukaryota</taxon>
        <taxon>Viridiplantae</taxon>
        <taxon>Streptophyta</taxon>
        <taxon>Embryophyta</taxon>
        <taxon>Tracheophyta</taxon>
        <taxon>Spermatophyta</taxon>
        <taxon>Magnoliopsida</taxon>
        <taxon>Liliopsida</taxon>
        <taxon>Poales</taxon>
        <taxon>Poaceae</taxon>
        <taxon>BOP clade</taxon>
        <taxon>Oryzoideae</taxon>
        <taxon>Oryzeae</taxon>
        <taxon>Oryzinae</taxon>
        <taxon>Oryza</taxon>
    </lineage>
</organism>
<evidence type="ECO:0000313" key="2">
    <source>
        <dbReference type="EnsemblPlants" id="OMERI01G34670.1"/>
    </source>
</evidence>
<dbReference type="Proteomes" id="UP000008021">
    <property type="component" value="Chromosome 1"/>
</dbReference>
<protein>
    <submittedName>
        <fullName evidence="2">Uncharacterized protein</fullName>
    </submittedName>
</protein>
<proteinExistence type="predicted"/>
<sequence length="86" mass="9491">MAQILNSKRDRCMTGSPELGSVTQNNMNSRSSSCGGAPALGEQLKPVSAKRSLMILYIRLNVMTSDEDMDSLAILLRPYHQICIYV</sequence>
<dbReference type="AlphaFoldDB" id="A0A0E0CAG6"/>
<dbReference type="EnsemblPlants" id="OMERI01G34670.1">
    <property type="protein sequence ID" value="OMERI01G34670.1"/>
    <property type="gene ID" value="OMERI01G34670"/>
</dbReference>
<name>A0A0E0CAG6_9ORYZ</name>
<accession>A0A0E0CAG6</accession>
<keyword evidence="3" id="KW-1185">Reference proteome</keyword>
<dbReference type="HOGENOM" id="CLU_2691890_0_0_1"/>
<reference evidence="2" key="1">
    <citation type="submission" date="2015-04" db="UniProtKB">
        <authorList>
            <consortium name="EnsemblPlants"/>
        </authorList>
    </citation>
    <scope>IDENTIFICATION</scope>
</reference>
<evidence type="ECO:0000313" key="3">
    <source>
        <dbReference type="Proteomes" id="UP000008021"/>
    </source>
</evidence>
<dbReference type="Gramene" id="OMERI01G34670.1">
    <property type="protein sequence ID" value="OMERI01G34670.1"/>
    <property type="gene ID" value="OMERI01G34670"/>
</dbReference>
<feature type="region of interest" description="Disordered" evidence="1">
    <location>
        <begin position="1"/>
        <end position="36"/>
    </location>
</feature>
<evidence type="ECO:0000256" key="1">
    <source>
        <dbReference type="SAM" id="MobiDB-lite"/>
    </source>
</evidence>